<evidence type="ECO:0000256" key="1">
    <source>
        <dbReference type="SAM" id="MobiDB-lite"/>
    </source>
</evidence>
<dbReference type="InterPro" id="IPR003169">
    <property type="entry name" value="GYF"/>
</dbReference>
<feature type="compositionally biased region" description="Polar residues" evidence="1">
    <location>
        <begin position="139"/>
        <end position="148"/>
    </location>
</feature>
<dbReference type="GO" id="GO:0005682">
    <property type="term" value="C:U5 snRNP"/>
    <property type="evidence" value="ECO:0007669"/>
    <property type="project" value="InterPro"/>
</dbReference>
<dbReference type="EMBL" id="KN847335">
    <property type="protein sequence ID" value="KIW44243.1"/>
    <property type="molecule type" value="Genomic_DNA"/>
</dbReference>
<accession>A0A0D2DMR2</accession>
<feature type="domain" description="GYF" evidence="2">
    <location>
        <begin position="399"/>
        <end position="454"/>
    </location>
</feature>
<evidence type="ECO:0000313" key="3">
    <source>
        <dbReference type="EMBL" id="KIW44243.1"/>
    </source>
</evidence>
<keyword evidence="4" id="KW-1185">Reference proteome</keyword>
<dbReference type="HOGENOM" id="CLU_024456_1_0_1"/>
<evidence type="ECO:0000259" key="2">
    <source>
        <dbReference type="PROSITE" id="PS50829"/>
    </source>
</evidence>
<feature type="compositionally biased region" description="Acidic residues" evidence="1">
    <location>
        <begin position="173"/>
        <end position="187"/>
    </location>
</feature>
<dbReference type="InterPro" id="IPR035445">
    <property type="entry name" value="GYF-like_dom_sf"/>
</dbReference>
<dbReference type="PANTHER" id="PTHR13138">
    <property type="entry name" value="PROTEIN LIN1"/>
    <property type="match status" value="1"/>
</dbReference>
<gene>
    <name evidence="3" type="ORF">PV06_05269</name>
</gene>
<dbReference type="SMART" id="SM00444">
    <property type="entry name" value="GYF"/>
    <property type="match status" value="1"/>
</dbReference>
<sequence length="454" mass="50744">MSSYNKRRAEDFVRTHDHAQPSKKPRFDVRNPSALAPDAPEDDAILDADVIGSRGQQVRRGAVNIDGYDSDSDNDNFNARADAKSRAEKAAAQRSKQEEQDDMFADLEDDFRDGDDSEGDAARRGGKKKAVRFLDTDEIQGQVQNSRSGGHVSADFSLNGSGHGKGKAKDREVDDEVESSSDSEVDDEMRASTGELDPELGAGGKKAHAPKLDAFNMRTEMEEGRFDEQQNYVRKAVDPDAIHDVWLEGVSKKQMRKAKEAAERREEERRKRDIEDDAQSTGEVLGRLIPLLERGETVLEALARLGKGKDKKAKWQTKKIKKQNGNEQAEDDAIEKARKEKVEAITGAADILLTRGQPEVYDSERELLVRQYRRETGEDWVESQPKDIEAGNTSPDAAEHMWEYRWTDARDGGTINGPYTGDTMRQWSDAGYFGEGVEFRRVDGGNWSAIAEFA</sequence>
<dbReference type="OrthoDB" id="331341at2759"/>
<reference evidence="3 4" key="1">
    <citation type="submission" date="2015-01" db="EMBL/GenBank/DDBJ databases">
        <title>The Genome Sequence of Exophiala oligosperma CBS72588.</title>
        <authorList>
            <consortium name="The Broad Institute Genomics Platform"/>
            <person name="Cuomo C."/>
            <person name="de Hoog S."/>
            <person name="Gorbushina A."/>
            <person name="Stielow B."/>
            <person name="Teixiera M."/>
            <person name="Abouelleil A."/>
            <person name="Chapman S.B."/>
            <person name="Priest M."/>
            <person name="Young S.K."/>
            <person name="Wortman J."/>
            <person name="Nusbaum C."/>
            <person name="Birren B."/>
        </authorList>
    </citation>
    <scope>NUCLEOTIDE SEQUENCE [LARGE SCALE GENOMIC DNA]</scope>
    <source>
        <strain evidence="3 4">CBS 72588</strain>
    </source>
</reference>
<evidence type="ECO:0000313" key="4">
    <source>
        <dbReference type="Proteomes" id="UP000053342"/>
    </source>
</evidence>
<dbReference type="Proteomes" id="UP000053342">
    <property type="component" value="Unassembled WGS sequence"/>
</dbReference>
<feature type="region of interest" description="Disordered" evidence="1">
    <location>
        <begin position="1"/>
        <end position="211"/>
    </location>
</feature>
<feature type="compositionally biased region" description="Basic and acidic residues" evidence="1">
    <location>
        <begin position="7"/>
        <end position="29"/>
    </location>
</feature>
<feature type="region of interest" description="Disordered" evidence="1">
    <location>
        <begin position="251"/>
        <end position="278"/>
    </location>
</feature>
<dbReference type="PROSITE" id="PS50829">
    <property type="entry name" value="GYF"/>
    <property type="match status" value="1"/>
</dbReference>
<dbReference type="Gene3D" id="3.30.1490.40">
    <property type="match status" value="1"/>
</dbReference>
<feature type="compositionally biased region" description="Basic and acidic residues" evidence="1">
    <location>
        <begin position="81"/>
        <end position="98"/>
    </location>
</feature>
<name>A0A0D2DMR2_9EURO</name>
<protein>
    <recommendedName>
        <fullName evidence="2">GYF domain-containing protein</fullName>
    </recommendedName>
</protein>
<proteinExistence type="predicted"/>
<dbReference type="GeneID" id="27357343"/>
<dbReference type="VEuPathDB" id="FungiDB:PV06_05269"/>
<dbReference type="RefSeq" id="XP_016264459.1">
    <property type="nucleotide sequence ID" value="XM_016406253.1"/>
</dbReference>
<dbReference type="SUPFAM" id="SSF55277">
    <property type="entry name" value="GYF domain"/>
    <property type="match status" value="1"/>
</dbReference>
<feature type="compositionally biased region" description="Basic and acidic residues" evidence="1">
    <location>
        <begin position="257"/>
        <end position="274"/>
    </location>
</feature>
<dbReference type="STRING" id="215243.A0A0D2DMR2"/>
<feature type="compositionally biased region" description="Acidic residues" evidence="1">
    <location>
        <begin position="99"/>
        <end position="119"/>
    </location>
</feature>
<dbReference type="AlphaFoldDB" id="A0A0D2DMR2"/>
<dbReference type="Pfam" id="PF02213">
    <property type="entry name" value="GYF"/>
    <property type="match status" value="1"/>
</dbReference>
<dbReference type="InterPro" id="IPR039905">
    <property type="entry name" value="CD2BP2/Lin1"/>
</dbReference>
<dbReference type="PANTHER" id="PTHR13138:SF3">
    <property type="entry name" value="CD2 ANTIGEN CYTOPLASMIC TAIL-BINDING PROTEIN 2"/>
    <property type="match status" value="1"/>
</dbReference>
<organism evidence="3 4">
    <name type="scientific">Exophiala oligosperma</name>
    <dbReference type="NCBI Taxonomy" id="215243"/>
    <lineage>
        <taxon>Eukaryota</taxon>
        <taxon>Fungi</taxon>
        <taxon>Dikarya</taxon>
        <taxon>Ascomycota</taxon>
        <taxon>Pezizomycotina</taxon>
        <taxon>Eurotiomycetes</taxon>
        <taxon>Chaetothyriomycetidae</taxon>
        <taxon>Chaetothyriales</taxon>
        <taxon>Herpotrichiellaceae</taxon>
        <taxon>Exophiala</taxon>
    </lineage>
</organism>